<accession>A0A9P6IST4</accession>
<dbReference type="OrthoDB" id="2338026at2759"/>
<feature type="non-terminal residue" evidence="1">
    <location>
        <position position="1"/>
    </location>
</feature>
<gene>
    <name evidence="1" type="ORF">BGZ65_009739</name>
</gene>
<dbReference type="Proteomes" id="UP000749646">
    <property type="component" value="Unassembled WGS sequence"/>
</dbReference>
<dbReference type="AlphaFoldDB" id="A0A9P6IST4"/>
<reference evidence="1" key="1">
    <citation type="journal article" date="2020" name="Fungal Divers.">
        <title>Resolving the Mortierellaceae phylogeny through synthesis of multi-gene phylogenetics and phylogenomics.</title>
        <authorList>
            <person name="Vandepol N."/>
            <person name="Liber J."/>
            <person name="Desiro A."/>
            <person name="Na H."/>
            <person name="Kennedy M."/>
            <person name="Barry K."/>
            <person name="Grigoriev I.V."/>
            <person name="Miller A.N."/>
            <person name="O'Donnell K."/>
            <person name="Stajich J.E."/>
            <person name="Bonito G."/>
        </authorList>
    </citation>
    <scope>NUCLEOTIDE SEQUENCE</scope>
    <source>
        <strain evidence="1">MES-2147</strain>
    </source>
</reference>
<protein>
    <submittedName>
        <fullName evidence="1">Uncharacterized protein</fullName>
    </submittedName>
</protein>
<keyword evidence="2" id="KW-1185">Reference proteome</keyword>
<dbReference type="EMBL" id="JAAAHW010007764">
    <property type="protein sequence ID" value="KAF9946423.1"/>
    <property type="molecule type" value="Genomic_DNA"/>
</dbReference>
<comment type="caution">
    <text evidence="1">The sequence shown here is derived from an EMBL/GenBank/DDBJ whole genome shotgun (WGS) entry which is preliminary data.</text>
</comment>
<evidence type="ECO:0000313" key="2">
    <source>
        <dbReference type="Proteomes" id="UP000749646"/>
    </source>
</evidence>
<sequence>MTMNNDSGKQSYQAFRSPSTLKVTNIPTAIDPKTGKPIILWRDIQSVFKNADSIRNGEFLVPFMIDENLEQVIPLRIVHHPGVVLDVVVDTIGQTISTGEDVHLSQIPSAGKESKGYDDQLNQTVATPAIADNTIDQSLIIYPKTIPEVSQSSFMVTHNLLHNNPFHTVMSGQAIIKQSMDQHFELLKDEMDKNKELQQQIVEMQG</sequence>
<name>A0A9P6IST4_9FUNG</name>
<proteinExistence type="predicted"/>
<evidence type="ECO:0000313" key="1">
    <source>
        <dbReference type="EMBL" id="KAF9946423.1"/>
    </source>
</evidence>
<organism evidence="1 2">
    <name type="scientific">Modicella reniformis</name>
    <dbReference type="NCBI Taxonomy" id="1440133"/>
    <lineage>
        <taxon>Eukaryota</taxon>
        <taxon>Fungi</taxon>
        <taxon>Fungi incertae sedis</taxon>
        <taxon>Mucoromycota</taxon>
        <taxon>Mortierellomycotina</taxon>
        <taxon>Mortierellomycetes</taxon>
        <taxon>Mortierellales</taxon>
        <taxon>Mortierellaceae</taxon>
        <taxon>Modicella</taxon>
    </lineage>
</organism>